<dbReference type="EMBL" id="RHWT01000001">
    <property type="protein sequence ID" value="RSB33981.1"/>
    <property type="molecule type" value="Genomic_DNA"/>
</dbReference>
<name>A0A427KRR1_ENTCL</name>
<sequence length="79" mass="8888">MKATTKRRDLGMAEEASLSAIIQTLIPFPFSDQNPIENIPGRKHGTTGDTGRLSTFDFPERVDQLRLLQGYLLIVLKRC</sequence>
<evidence type="ECO:0000313" key="1">
    <source>
        <dbReference type="EMBL" id="RSB33981.1"/>
    </source>
</evidence>
<accession>A0A427KRR1</accession>
<proteinExistence type="predicted"/>
<protein>
    <submittedName>
        <fullName evidence="1">Uncharacterized protein</fullName>
    </submittedName>
</protein>
<dbReference type="AlphaFoldDB" id="A0A427KRR1"/>
<comment type="caution">
    <text evidence="1">The sequence shown here is derived from an EMBL/GenBank/DDBJ whole genome shotgun (WGS) entry which is preliminary data.</text>
</comment>
<dbReference type="Proteomes" id="UP000275321">
    <property type="component" value="Unassembled WGS sequence"/>
</dbReference>
<dbReference type="RefSeq" id="WP_125364533.1">
    <property type="nucleotide sequence ID" value="NZ_RHWT01000001.1"/>
</dbReference>
<gene>
    <name evidence="1" type="ORF">EGK68_00555</name>
</gene>
<evidence type="ECO:0000313" key="2">
    <source>
        <dbReference type="Proteomes" id="UP000275321"/>
    </source>
</evidence>
<organism evidence="1 2">
    <name type="scientific">Enterobacter cloacae</name>
    <dbReference type="NCBI Taxonomy" id="550"/>
    <lineage>
        <taxon>Bacteria</taxon>
        <taxon>Pseudomonadati</taxon>
        <taxon>Pseudomonadota</taxon>
        <taxon>Gammaproteobacteria</taxon>
        <taxon>Enterobacterales</taxon>
        <taxon>Enterobacteriaceae</taxon>
        <taxon>Enterobacter</taxon>
        <taxon>Enterobacter cloacae complex</taxon>
    </lineage>
</organism>
<reference evidence="1 2" key="1">
    <citation type="submission" date="2018-10" db="EMBL/GenBank/DDBJ databases">
        <title>Transmission dynamics of multidrug resistant bacteria on intensive care unit surfaces.</title>
        <authorList>
            <person name="D'Souza A.W."/>
            <person name="Potter R.F."/>
            <person name="Wallace M."/>
            <person name="Shupe A."/>
            <person name="Patel S."/>
            <person name="Sun S."/>
            <person name="Gul D."/>
            <person name="Kwon J.H."/>
            <person name="Andleeb S."/>
            <person name="Burnham C.-A.D."/>
            <person name="Dantas G."/>
        </authorList>
    </citation>
    <scope>NUCLEOTIDE SEQUENCE [LARGE SCALE GENOMIC DNA]</scope>
    <source>
        <strain evidence="1 2">EC_073</strain>
    </source>
</reference>